<dbReference type="PANTHER" id="PTHR47272">
    <property type="entry name" value="DDE_TNP_1_7 DOMAIN-CONTAINING PROTEIN"/>
    <property type="match status" value="1"/>
</dbReference>
<dbReference type="AlphaFoldDB" id="A0A0V1C7T7"/>
<keyword evidence="2" id="KW-1185">Reference proteome</keyword>
<name>A0A0V1C7T7_TRIBR</name>
<sequence>MKELKTAARGAFIVCTTAEHNLYIVRWHDSAVVDLSSTYVCTQTVCKVKWWSKIEKTLIDVSCPAIVKEYNKYMDGTTEVENGTGEFFWSLHVAVVNGWLQYKRFIKTSEAASRSQIDLMQFTSLDISEQGICKKIQWLSVCNSKYRNQQKAGKKTRANTSSQI</sequence>
<protein>
    <recommendedName>
        <fullName evidence="3">PiggyBac transposable element-derived protein 3</fullName>
    </recommendedName>
</protein>
<accession>A0A0V1C7T7</accession>
<proteinExistence type="predicted"/>
<evidence type="ECO:0008006" key="3">
    <source>
        <dbReference type="Google" id="ProtNLM"/>
    </source>
</evidence>
<comment type="caution">
    <text evidence="1">The sequence shown here is derived from an EMBL/GenBank/DDBJ whole genome shotgun (WGS) entry which is preliminary data.</text>
</comment>
<dbReference type="EMBL" id="JYDI01000383">
    <property type="protein sequence ID" value="KRY45271.1"/>
    <property type="molecule type" value="Genomic_DNA"/>
</dbReference>
<organism evidence="1 2">
    <name type="scientific">Trichinella britovi</name>
    <name type="common">Parasitic roundworm</name>
    <dbReference type="NCBI Taxonomy" id="45882"/>
    <lineage>
        <taxon>Eukaryota</taxon>
        <taxon>Metazoa</taxon>
        <taxon>Ecdysozoa</taxon>
        <taxon>Nematoda</taxon>
        <taxon>Enoplea</taxon>
        <taxon>Dorylaimia</taxon>
        <taxon>Trichinellida</taxon>
        <taxon>Trichinellidae</taxon>
        <taxon>Trichinella</taxon>
    </lineage>
</organism>
<gene>
    <name evidence="1" type="ORF">T03_12577</name>
</gene>
<dbReference type="PANTHER" id="PTHR47272:SF1">
    <property type="entry name" value="PIGGYBAC TRANSPOSABLE ELEMENT-DERIVED PROTEIN 3-LIKE"/>
    <property type="match status" value="1"/>
</dbReference>
<evidence type="ECO:0000313" key="2">
    <source>
        <dbReference type="Proteomes" id="UP000054653"/>
    </source>
</evidence>
<reference evidence="1 2" key="1">
    <citation type="submission" date="2015-01" db="EMBL/GenBank/DDBJ databases">
        <title>Evolution of Trichinella species and genotypes.</title>
        <authorList>
            <person name="Korhonen P.K."/>
            <person name="Edoardo P."/>
            <person name="Giuseppe L.R."/>
            <person name="Gasser R.B."/>
        </authorList>
    </citation>
    <scope>NUCLEOTIDE SEQUENCE [LARGE SCALE GENOMIC DNA]</scope>
    <source>
        <strain evidence="1">ISS120</strain>
    </source>
</reference>
<evidence type="ECO:0000313" key="1">
    <source>
        <dbReference type="EMBL" id="KRY45271.1"/>
    </source>
</evidence>
<dbReference type="Proteomes" id="UP000054653">
    <property type="component" value="Unassembled WGS sequence"/>
</dbReference>
<dbReference type="STRING" id="45882.A0A0V1C7T7"/>